<name>A0ABV6I1E8_9RHOB</name>
<accession>A0ABV6I1E8</accession>
<proteinExistence type="predicted"/>
<organism evidence="1 2">
    <name type="scientific">Paracoccus niistensis</name>
    <dbReference type="NCBI Taxonomy" id="632935"/>
    <lineage>
        <taxon>Bacteria</taxon>
        <taxon>Pseudomonadati</taxon>
        <taxon>Pseudomonadota</taxon>
        <taxon>Alphaproteobacteria</taxon>
        <taxon>Rhodobacterales</taxon>
        <taxon>Paracoccaceae</taxon>
        <taxon>Paracoccus</taxon>
    </lineage>
</organism>
<reference evidence="1 2" key="1">
    <citation type="submission" date="2024-09" db="EMBL/GenBank/DDBJ databases">
        <authorList>
            <person name="Sun Q."/>
            <person name="Mori K."/>
        </authorList>
    </citation>
    <scope>NUCLEOTIDE SEQUENCE [LARGE SCALE GENOMIC DNA]</scope>
    <source>
        <strain evidence="1 2">KCTC 22789</strain>
    </source>
</reference>
<gene>
    <name evidence="1" type="ORF">ACFFII_03235</name>
</gene>
<keyword evidence="2" id="KW-1185">Reference proteome</keyword>
<dbReference type="EMBL" id="JBHLWE010000009">
    <property type="protein sequence ID" value="MFC0339779.1"/>
    <property type="molecule type" value="Genomic_DNA"/>
</dbReference>
<protein>
    <submittedName>
        <fullName evidence="1">Uncharacterized protein</fullName>
    </submittedName>
</protein>
<evidence type="ECO:0000313" key="1">
    <source>
        <dbReference type="EMBL" id="MFC0339779.1"/>
    </source>
</evidence>
<comment type="caution">
    <text evidence="1">The sequence shown here is derived from an EMBL/GenBank/DDBJ whole genome shotgun (WGS) entry which is preliminary data.</text>
</comment>
<dbReference type="RefSeq" id="WP_377697462.1">
    <property type="nucleotide sequence ID" value="NZ_JBHLWE010000009.1"/>
</dbReference>
<sequence length="154" mass="16608">MTPLEERRFFARLLADHADEWAEQWASNSQDAHGGGLEQVTHEAAVATLRRAYGAMLRKGGLDHVERITMEEAQAFPGFALAAPEGACAVWLATGLKDRDLPMFAMFIAAPKALEGLSEAAIEKEGRAAALWELSKLTTPADAGKCAKALWGKS</sequence>
<evidence type="ECO:0000313" key="2">
    <source>
        <dbReference type="Proteomes" id="UP001589799"/>
    </source>
</evidence>
<dbReference type="Proteomes" id="UP001589799">
    <property type="component" value="Unassembled WGS sequence"/>
</dbReference>